<dbReference type="Gene3D" id="3.20.20.70">
    <property type="entry name" value="Aldolase class I"/>
    <property type="match status" value="1"/>
</dbReference>
<dbReference type="GO" id="GO:0046872">
    <property type="term" value="F:metal ion binding"/>
    <property type="evidence" value="ECO:0007669"/>
    <property type="project" value="UniProtKB-KW"/>
</dbReference>
<sequence>MYLIMITDIRAIGYGLNLVISEYCNLKCPYCFQKNHPKKFMKFSTFKAILDNADEFCNKEVVFFGGEPTLNRNFIKMAKYAKDNGWTTKITTNGALIGSIFTWGKYFDSIVISIEPTLELTKKIRHLDNFEFIKNDIMNFMAENPGKFVSFTMVMTDLATVREVKEMTRLRRHLMNHGMYVNVLENLGNNCNWEDNLQWWLFTNEILQYSKEMYKEYIGYDQSFIDGFTNPGDQYFYNLDGAYLTFDTEGNILPFDMNFEDKSGTFKDNYTEAMNKIINHDYMAKCSSCMIKNKEHCSLHPGVFKNLNEKTKELLCERQRMMYMMKKELLDNKEPLYGYQE</sequence>
<dbReference type="PANTHER" id="PTHR11228:SF7">
    <property type="entry name" value="PQQA PEPTIDE CYCLASE"/>
    <property type="match status" value="1"/>
</dbReference>
<dbReference type="InterPro" id="IPR007197">
    <property type="entry name" value="rSAM"/>
</dbReference>
<dbReference type="InterPro" id="IPR013785">
    <property type="entry name" value="Aldolase_TIM"/>
</dbReference>
<evidence type="ECO:0000256" key="1">
    <source>
        <dbReference type="ARBA" id="ARBA00022691"/>
    </source>
</evidence>
<dbReference type="Pfam" id="PF04055">
    <property type="entry name" value="Radical_SAM"/>
    <property type="match status" value="1"/>
</dbReference>
<dbReference type="InterPro" id="IPR058240">
    <property type="entry name" value="rSAM_sf"/>
</dbReference>
<dbReference type="SFLD" id="SFLDG01067">
    <property type="entry name" value="SPASM/twitch_domain_containing"/>
    <property type="match status" value="1"/>
</dbReference>
<keyword evidence="2" id="KW-0479">Metal-binding</keyword>
<keyword evidence="1" id="KW-0949">S-adenosyl-L-methionine</keyword>
<evidence type="ECO:0000256" key="2">
    <source>
        <dbReference type="ARBA" id="ARBA00022723"/>
    </source>
</evidence>
<dbReference type="GO" id="GO:0003824">
    <property type="term" value="F:catalytic activity"/>
    <property type="evidence" value="ECO:0007669"/>
    <property type="project" value="InterPro"/>
</dbReference>
<dbReference type="PROSITE" id="PS51918">
    <property type="entry name" value="RADICAL_SAM"/>
    <property type="match status" value="1"/>
</dbReference>
<name>A0A8S5VGM6_9CAUD</name>
<dbReference type="SUPFAM" id="SSF102114">
    <property type="entry name" value="Radical SAM enzymes"/>
    <property type="match status" value="1"/>
</dbReference>
<evidence type="ECO:0000313" key="6">
    <source>
        <dbReference type="EMBL" id="DAG05779.1"/>
    </source>
</evidence>
<keyword evidence="3" id="KW-0408">Iron</keyword>
<protein>
    <submittedName>
        <fullName evidence="6">Tungsten cofactor oxidoreductase radical SAM maturase</fullName>
    </submittedName>
</protein>
<dbReference type="InterPro" id="IPR050377">
    <property type="entry name" value="Radical_SAM_PqqE_MftC-like"/>
</dbReference>
<reference evidence="6" key="1">
    <citation type="journal article" date="2021" name="Proc. Natl. Acad. Sci. U.S.A.">
        <title>A Catalog of Tens of Thousands of Viruses from Human Metagenomes Reveals Hidden Associations with Chronic Diseases.</title>
        <authorList>
            <person name="Tisza M.J."/>
            <person name="Buck C.B."/>
        </authorList>
    </citation>
    <scope>NUCLEOTIDE SEQUENCE</scope>
    <source>
        <strain evidence="6">CtkfK18</strain>
    </source>
</reference>
<keyword evidence="4" id="KW-0411">Iron-sulfur</keyword>
<proteinExistence type="predicted"/>
<evidence type="ECO:0000256" key="4">
    <source>
        <dbReference type="ARBA" id="ARBA00023014"/>
    </source>
</evidence>
<accession>A0A8S5VGM6</accession>
<dbReference type="CDD" id="cd01335">
    <property type="entry name" value="Radical_SAM"/>
    <property type="match status" value="1"/>
</dbReference>
<dbReference type="GO" id="GO:0051536">
    <property type="term" value="F:iron-sulfur cluster binding"/>
    <property type="evidence" value="ECO:0007669"/>
    <property type="project" value="UniProtKB-KW"/>
</dbReference>
<dbReference type="EMBL" id="BK016265">
    <property type="protein sequence ID" value="DAG05779.1"/>
    <property type="molecule type" value="Genomic_DNA"/>
</dbReference>
<dbReference type="PANTHER" id="PTHR11228">
    <property type="entry name" value="RADICAL SAM DOMAIN PROTEIN"/>
    <property type="match status" value="1"/>
</dbReference>
<organism evidence="6">
    <name type="scientific">Myoviridae sp. ctkfK18</name>
    <dbReference type="NCBI Taxonomy" id="2825165"/>
    <lineage>
        <taxon>Viruses</taxon>
        <taxon>Duplodnaviria</taxon>
        <taxon>Heunggongvirae</taxon>
        <taxon>Uroviricota</taxon>
        <taxon>Caudoviricetes</taxon>
    </lineage>
</organism>
<feature type="domain" description="Radical SAM core" evidence="5">
    <location>
        <begin position="10"/>
        <end position="221"/>
    </location>
</feature>
<evidence type="ECO:0000259" key="5">
    <source>
        <dbReference type="PROSITE" id="PS51918"/>
    </source>
</evidence>
<dbReference type="SFLD" id="SFLDS00029">
    <property type="entry name" value="Radical_SAM"/>
    <property type="match status" value="1"/>
</dbReference>
<evidence type="ECO:0000256" key="3">
    <source>
        <dbReference type="ARBA" id="ARBA00023004"/>
    </source>
</evidence>